<dbReference type="SUPFAM" id="SSF50129">
    <property type="entry name" value="GroES-like"/>
    <property type="match status" value="1"/>
</dbReference>
<sequence>MSNLPQQQKAVIFNTTTDALSFTSAAQTPSPHDGHVIKVHSTAITNGELTWAPFVDWPTLHVPCYDVSGTVVTEVAGSPFKVGDAVFGRVHAGREGTAREYATLLPSEAALVPEGLGLEDASAIPMSALTAWQAVFEKGLLTGSYAPASVPRVTDAGEIQGAELAKGKRVLVLGAAGGVGMMAIQFARLAGAYVAGTASGRNDEFVRGLGAEVIDYTTTSLKEYVGGEEGKKFDLVLGCVGGNAMLDGWNAVKDNGTYICVTPGFREPDGGKPAGVRSEWFVMDSRGSELAAIGRFIEKGLVKGWVDSVWKMEDFEKAFAKTATGHARGKVVIKIAQDEE</sequence>
<dbReference type="SMART" id="SM00829">
    <property type="entry name" value="PKS_ER"/>
    <property type="match status" value="1"/>
</dbReference>
<feature type="domain" description="Enoyl reductase (ER)" evidence="1">
    <location>
        <begin position="15"/>
        <end position="333"/>
    </location>
</feature>
<evidence type="ECO:0000313" key="3">
    <source>
        <dbReference type="Proteomes" id="UP000077069"/>
    </source>
</evidence>
<protein>
    <submittedName>
        <fullName evidence="2">NAD(P)-binding protein</fullName>
    </submittedName>
</protein>
<organism evidence="2 3">
    <name type="scientific">Paraphaeosphaeria sporulosa</name>
    <dbReference type="NCBI Taxonomy" id="1460663"/>
    <lineage>
        <taxon>Eukaryota</taxon>
        <taxon>Fungi</taxon>
        <taxon>Dikarya</taxon>
        <taxon>Ascomycota</taxon>
        <taxon>Pezizomycotina</taxon>
        <taxon>Dothideomycetes</taxon>
        <taxon>Pleosporomycetidae</taxon>
        <taxon>Pleosporales</taxon>
        <taxon>Massarineae</taxon>
        <taxon>Didymosphaeriaceae</taxon>
        <taxon>Paraphaeosphaeria</taxon>
    </lineage>
</organism>
<dbReference type="EMBL" id="KV441555">
    <property type="protein sequence ID" value="OAG03054.1"/>
    <property type="molecule type" value="Genomic_DNA"/>
</dbReference>
<dbReference type="RefSeq" id="XP_018033419.1">
    <property type="nucleotide sequence ID" value="XM_018181546.1"/>
</dbReference>
<accession>A0A177C5M3</accession>
<dbReference type="AlphaFoldDB" id="A0A177C5M3"/>
<name>A0A177C5M3_9PLEO</name>
<dbReference type="PROSITE" id="PS01162">
    <property type="entry name" value="QOR_ZETA_CRYSTAL"/>
    <property type="match status" value="1"/>
</dbReference>
<dbReference type="InParanoid" id="A0A177C5M3"/>
<evidence type="ECO:0000313" key="2">
    <source>
        <dbReference type="EMBL" id="OAG03054.1"/>
    </source>
</evidence>
<keyword evidence="3" id="KW-1185">Reference proteome</keyword>
<dbReference type="GO" id="GO:0005739">
    <property type="term" value="C:mitochondrion"/>
    <property type="evidence" value="ECO:0007669"/>
    <property type="project" value="TreeGrafter"/>
</dbReference>
<dbReference type="CDD" id="cd05289">
    <property type="entry name" value="MDR_like_2"/>
    <property type="match status" value="1"/>
</dbReference>
<dbReference type="InterPro" id="IPR020843">
    <property type="entry name" value="ER"/>
</dbReference>
<dbReference type="OrthoDB" id="3509362at2759"/>
<dbReference type="InterPro" id="IPR011032">
    <property type="entry name" value="GroES-like_sf"/>
</dbReference>
<dbReference type="Gene3D" id="3.40.50.720">
    <property type="entry name" value="NAD(P)-binding Rossmann-like Domain"/>
    <property type="match status" value="1"/>
</dbReference>
<dbReference type="PANTHER" id="PTHR11695">
    <property type="entry name" value="ALCOHOL DEHYDROGENASE RELATED"/>
    <property type="match status" value="1"/>
</dbReference>
<dbReference type="Proteomes" id="UP000077069">
    <property type="component" value="Unassembled WGS sequence"/>
</dbReference>
<evidence type="ECO:0000259" key="1">
    <source>
        <dbReference type="SMART" id="SM00829"/>
    </source>
</evidence>
<dbReference type="GO" id="GO:0016491">
    <property type="term" value="F:oxidoreductase activity"/>
    <property type="evidence" value="ECO:0007669"/>
    <property type="project" value="InterPro"/>
</dbReference>
<dbReference type="PANTHER" id="PTHR11695:SF647">
    <property type="entry name" value="ENOYL REDUCTASE (ER) DOMAIN-CONTAINING PROTEIN"/>
    <property type="match status" value="1"/>
</dbReference>
<dbReference type="InterPro" id="IPR036291">
    <property type="entry name" value="NAD(P)-bd_dom_sf"/>
</dbReference>
<dbReference type="SUPFAM" id="SSF51735">
    <property type="entry name" value="NAD(P)-binding Rossmann-fold domains"/>
    <property type="match status" value="1"/>
</dbReference>
<dbReference type="InterPro" id="IPR002364">
    <property type="entry name" value="Quin_OxRdtase/zeta-crystal_CS"/>
</dbReference>
<dbReference type="STRING" id="1460663.A0A177C5M3"/>
<dbReference type="GO" id="GO:0008270">
    <property type="term" value="F:zinc ion binding"/>
    <property type="evidence" value="ECO:0007669"/>
    <property type="project" value="InterPro"/>
</dbReference>
<dbReference type="Pfam" id="PF13602">
    <property type="entry name" value="ADH_zinc_N_2"/>
    <property type="match status" value="1"/>
</dbReference>
<gene>
    <name evidence="2" type="ORF">CC84DRAFT_1198060</name>
</gene>
<dbReference type="GeneID" id="28765032"/>
<reference evidence="2 3" key="1">
    <citation type="submission" date="2016-05" db="EMBL/GenBank/DDBJ databases">
        <title>Comparative analysis of secretome profiles of manganese(II)-oxidizing ascomycete fungi.</title>
        <authorList>
            <consortium name="DOE Joint Genome Institute"/>
            <person name="Zeiner C.A."/>
            <person name="Purvine S.O."/>
            <person name="Zink E.M."/>
            <person name="Wu S."/>
            <person name="Pasa-Tolic L."/>
            <person name="Chaput D.L."/>
            <person name="Haridas S."/>
            <person name="Grigoriev I.V."/>
            <person name="Santelli C.M."/>
            <person name="Hansel C.M."/>
        </authorList>
    </citation>
    <scope>NUCLEOTIDE SEQUENCE [LARGE SCALE GENOMIC DNA]</scope>
    <source>
        <strain evidence="2 3">AP3s5-JAC2a</strain>
    </source>
</reference>
<dbReference type="Gene3D" id="3.90.180.10">
    <property type="entry name" value="Medium-chain alcohol dehydrogenases, catalytic domain"/>
    <property type="match status" value="1"/>
</dbReference>
<dbReference type="InterPro" id="IPR050700">
    <property type="entry name" value="YIM1/Zinc_Alcohol_DH_Fams"/>
</dbReference>
<proteinExistence type="predicted"/>